<name>A0A8T0D3N7_9TREM</name>
<dbReference type="Proteomes" id="UP000699462">
    <property type="component" value="Unassembled WGS sequence"/>
</dbReference>
<comment type="caution">
    <text evidence="1">The sequence shown here is derived from an EMBL/GenBank/DDBJ whole genome shotgun (WGS) entry which is preliminary data.</text>
</comment>
<protein>
    <submittedName>
        <fullName evidence="1">Uncharacterized protein</fullName>
    </submittedName>
</protein>
<dbReference type="AlphaFoldDB" id="A0A8T0D3N7"/>
<accession>A0A8T0D3N7</accession>
<dbReference type="EMBL" id="JTDF01019979">
    <property type="protein sequence ID" value="KAF8562459.1"/>
    <property type="molecule type" value="Genomic_DNA"/>
</dbReference>
<evidence type="ECO:0000313" key="1">
    <source>
        <dbReference type="EMBL" id="KAF8562459.1"/>
    </source>
</evidence>
<reference evidence="1 2" key="1">
    <citation type="submission" date="2019-07" db="EMBL/GenBank/DDBJ databases">
        <title>Annotation for the trematode Paragonimus westermani.</title>
        <authorList>
            <person name="Choi Y.-J."/>
        </authorList>
    </citation>
    <scope>NUCLEOTIDE SEQUENCE [LARGE SCALE GENOMIC DNA]</scope>
    <source>
        <strain evidence="1">180907_Pwestermani</strain>
    </source>
</reference>
<sequence>MTAERLRMFALNQGNLFSYYMHHSRFQLTLWLLTWFKEYCLVTFGPLDIATQFVHCFDEIAENLGETFHFPKEHIAV</sequence>
<organism evidence="1 2">
    <name type="scientific">Paragonimus westermani</name>
    <dbReference type="NCBI Taxonomy" id="34504"/>
    <lineage>
        <taxon>Eukaryota</taxon>
        <taxon>Metazoa</taxon>
        <taxon>Spiralia</taxon>
        <taxon>Lophotrochozoa</taxon>
        <taxon>Platyhelminthes</taxon>
        <taxon>Trematoda</taxon>
        <taxon>Digenea</taxon>
        <taxon>Plagiorchiida</taxon>
        <taxon>Troglotremata</taxon>
        <taxon>Troglotrematidae</taxon>
        <taxon>Paragonimus</taxon>
    </lineage>
</organism>
<evidence type="ECO:0000313" key="2">
    <source>
        <dbReference type="Proteomes" id="UP000699462"/>
    </source>
</evidence>
<gene>
    <name evidence="1" type="ORF">P879_12023</name>
</gene>
<keyword evidence="2" id="KW-1185">Reference proteome</keyword>
<proteinExistence type="predicted"/>